<sequence length="212" mass="22395">MSNENRPYRKRLRAEQEAETRRRIAQSAMELHGSVGPARTSISAVAEHAGVRRATVYRHYADDAALFSACSSLWADLNPFPDLGALAGIADPDARREAGFAAVYGFYRANAAMLANVLRDAALVPALEAPVAGFRAVLAEAAAGLAPDLPEAPHARRRMLAALELALSFPGWQALTGGVEALDDAEAAALARDLVRAARDGGDRGGRPSAPQ</sequence>
<dbReference type="PROSITE" id="PS50977">
    <property type="entry name" value="HTH_TETR_2"/>
    <property type="match status" value="1"/>
</dbReference>
<dbReference type="STRING" id="1114924.SAMN05216258_10175"/>
<name>A0A1I3BGH8_9RHOB</name>
<keyword evidence="1 2" id="KW-0238">DNA-binding</keyword>
<dbReference type="OrthoDB" id="8535430at2"/>
<reference evidence="4 5" key="1">
    <citation type="submission" date="2016-10" db="EMBL/GenBank/DDBJ databases">
        <authorList>
            <person name="de Groot N.N."/>
        </authorList>
    </citation>
    <scope>NUCLEOTIDE SEQUENCE [LARGE SCALE GENOMIC DNA]</scope>
    <source>
        <strain evidence="4 5">CGMCC 1.11030</strain>
    </source>
</reference>
<dbReference type="InterPro" id="IPR001647">
    <property type="entry name" value="HTH_TetR"/>
</dbReference>
<dbReference type="GO" id="GO:0003677">
    <property type="term" value="F:DNA binding"/>
    <property type="evidence" value="ECO:0007669"/>
    <property type="project" value="UniProtKB-UniRule"/>
</dbReference>
<proteinExistence type="predicted"/>
<evidence type="ECO:0000259" key="3">
    <source>
        <dbReference type="PROSITE" id="PS50977"/>
    </source>
</evidence>
<evidence type="ECO:0000313" key="5">
    <source>
        <dbReference type="Proteomes" id="UP000199377"/>
    </source>
</evidence>
<feature type="DNA-binding region" description="H-T-H motif" evidence="2">
    <location>
        <begin position="41"/>
        <end position="60"/>
    </location>
</feature>
<dbReference type="EMBL" id="FOQH01000001">
    <property type="protein sequence ID" value="SFH61425.1"/>
    <property type="molecule type" value="Genomic_DNA"/>
</dbReference>
<dbReference type="Pfam" id="PF00440">
    <property type="entry name" value="TetR_N"/>
    <property type="match status" value="1"/>
</dbReference>
<dbReference type="RefSeq" id="WP_092856624.1">
    <property type="nucleotide sequence ID" value="NZ_FOQH01000001.1"/>
</dbReference>
<dbReference type="InterPro" id="IPR009057">
    <property type="entry name" value="Homeodomain-like_sf"/>
</dbReference>
<evidence type="ECO:0000256" key="2">
    <source>
        <dbReference type="PROSITE-ProRule" id="PRU00335"/>
    </source>
</evidence>
<dbReference type="Gene3D" id="1.10.357.10">
    <property type="entry name" value="Tetracycline Repressor, domain 2"/>
    <property type="match status" value="1"/>
</dbReference>
<dbReference type="Proteomes" id="UP000199377">
    <property type="component" value="Unassembled WGS sequence"/>
</dbReference>
<keyword evidence="5" id="KW-1185">Reference proteome</keyword>
<gene>
    <name evidence="4" type="ORF">SAMN05216258_10175</name>
</gene>
<dbReference type="AlphaFoldDB" id="A0A1I3BGH8"/>
<feature type="domain" description="HTH tetR-type" evidence="3">
    <location>
        <begin position="18"/>
        <end position="78"/>
    </location>
</feature>
<evidence type="ECO:0000256" key="1">
    <source>
        <dbReference type="ARBA" id="ARBA00023125"/>
    </source>
</evidence>
<dbReference type="SUPFAM" id="SSF46689">
    <property type="entry name" value="Homeodomain-like"/>
    <property type="match status" value="1"/>
</dbReference>
<evidence type="ECO:0000313" key="4">
    <source>
        <dbReference type="EMBL" id="SFH61425.1"/>
    </source>
</evidence>
<protein>
    <submittedName>
        <fullName evidence="4">Transcriptional regulator, TetR family</fullName>
    </submittedName>
</protein>
<accession>A0A1I3BGH8</accession>
<organism evidence="4 5">
    <name type="scientific">Albimonas pacifica</name>
    <dbReference type="NCBI Taxonomy" id="1114924"/>
    <lineage>
        <taxon>Bacteria</taxon>
        <taxon>Pseudomonadati</taxon>
        <taxon>Pseudomonadota</taxon>
        <taxon>Alphaproteobacteria</taxon>
        <taxon>Rhodobacterales</taxon>
        <taxon>Paracoccaceae</taxon>
        <taxon>Albimonas</taxon>
    </lineage>
</organism>